<evidence type="ECO:0000313" key="3">
    <source>
        <dbReference type="Proteomes" id="UP001652660"/>
    </source>
</evidence>
<reference evidence="4" key="1">
    <citation type="submission" date="2025-08" db="UniProtKB">
        <authorList>
            <consortium name="RefSeq"/>
        </authorList>
    </citation>
    <scope>IDENTIFICATION</scope>
    <source>
        <tissue evidence="4">Leaves</tissue>
    </source>
</reference>
<dbReference type="GeneID" id="140004453"/>
<dbReference type="SUPFAM" id="SSF82171">
    <property type="entry name" value="DPP6 N-terminal domain-like"/>
    <property type="match status" value="1"/>
</dbReference>
<dbReference type="InterPro" id="IPR036047">
    <property type="entry name" value="F-box-like_dom_sf"/>
</dbReference>
<name>A0ABM4UYR5_COFAR</name>
<dbReference type="InterPro" id="IPR006527">
    <property type="entry name" value="F-box-assoc_dom_typ1"/>
</dbReference>
<dbReference type="Pfam" id="PF00646">
    <property type="entry name" value="F-box"/>
    <property type="match status" value="1"/>
</dbReference>
<dbReference type="InterPro" id="IPR001810">
    <property type="entry name" value="F-box_dom"/>
</dbReference>
<dbReference type="InterPro" id="IPR055290">
    <property type="entry name" value="At3g26010-like"/>
</dbReference>
<accession>A0ABM4UYR5</accession>
<dbReference type="Gene3D" id="1.20.1280.50">
    <property type="match status" value="1"/>
</dbReference>
<gene>
    <name evidence="4" type="primary">LOC140004453</name>
</gene>
<dbReference type="Proteomes" id="UP001652660">
    <property type="component" value="Chromosome 6e"/>
</dbReference>
<dbReference type="SUPFAM" id="SSF81383">
    <property type="entry name" value="F-box domain"/>
    <property type="match status" value="1"/>
</dbReference>
<dbReference type="Pfam" id="PF07734">
    <property type="entry name" value="FBA_1"/>
    <property type="match status" value="1"/>
</dbReference>
<dbReference type="InterPro" id="IPR017451">
    <property type="entry name" value="F-box-assoc_interact_dom"/>
</dbReference>
<evidence type="ECO:0000256" key="1">
    <source>
        <dbReference type="SAM" id="MobiDB-lite"/>
    </source>
</evidence>
<evidence type="ECO:0000259" key="2">
    <source>
        <dbReference type="SMART" id="SM00256"/>
    </source>
</evidence>
<dbReference type="PANTHER" id="PTHR35546">
    <property type="entry name" value="F-BOX PROTEIN INTERACTION DOMAIN PROTEIN-RELATED"/>
    <property type="match status" value="1"/>
</dbReference>
<dbReference type="NCBIfam" id="TIGR01640">
    <property type="entry name" value="F_box_assoc_1"/>
    <property type="match status" value="1"/>
</dbReference>
<evidence type="ECO:0000313" key="4">
    <source>
        <dbReference type="RefSeq" id="XP_071912435.1"/>
    </source>
</evidence>
<proteinExistence type="predicted"/>
<dbReference type="RefSeq" id="XP_071912435.1">
    <property type="nucleotide sequence ID" value="XM_072056334.1"/>
</dbReference>
<protein>
    <submittedName>
        <fullName evidence="4">F-box protein At5g07610-like</fullName>
    </submittedName>
</protein>
<feature type="compositionally biased region" description="Low complexity" evidence="1">
    <location>
        <begin position="32"/>
        <end position="43"/>
    </location>
</feature>
<feature type="domain" description="F-box" evidence="2">
    <location>
        <begin position="78"/>
        <end position="118"/>
    </location>
</feature>
<dbReference type="PANTHER" id="PTHR35546:SF117">
    <property type="entry name" value="F-BOX DOMAIN-CONTAINING PROTEIN"/>
    <property type="match status" value="1"/>
</dbReference>
<feature type="region of interest" description="Disordered" evidence="1">
    <location>
        <begin position="31"/>
        <end position="54"/>
    </location>
</feature>
<keyword evidence="3" id="KW-1185">Reference proteome</keyword>
<sequence>MVRFRGGCSGESRCSSERRYAIKHIKNPRTISLRSSSSTSSASAKPVLLPAKGDNSPAVKIPRLHSSASSPSATSIAHNEDLIIHILLFLPPKALLRFQSVSKQWQSVISKPAFRRLHCRKYSSSSSSHYDGGRKLVVFNPTTNQRRIIPREKKLAVEKHRAINIVFDPSKSDHYMIVCVLVYDKKEFRFKVYSSETGVWSETGVTFRKRGVRYYFERGVLWNGGLHWVSKSSGTLCFDLDNLCLRPVIPHPQNPSSEWCHICFFGESGRHLYFIGLDKSDATLIKVFSLKRDYSEWVVKHCIDIAPLITLYPSMVVDDYEPIYRERFHLDMPCFVVDEKEKETMPVISIEGKLIAYEINNMTVKEFAKVDFSDLSKGRALNTIGRQLTSTLRH</sequence>
<organism evidence="3 4">
    <name type="scientific">Coffea arabica</name>
    <name type="common">Arabian coffee</name>
    <dbReference type="NCBI Taxonomy" id="13443"/>
    <lineage>
        <taxon>Eukaryota</taxon>
        <taxon>Viridiplantae</taxon>
        <taxon>Streptophyta</taxon>
        <taxon>Embryophyta</taxon>
        <taxon>Tracheophyta</taxon>
        <taxon>Spermatophyta</taxon>
        <taxon>Magnoliopsida</taxon>
        <taxon>eudicotyledons</taxon>
        <taxon>Gunneridae</taxon>
        <taxon>Pentapetalae</taxon>
        <taxon>asterids</taxon>
        <taxon>lamiids</taxon>
        <taxon>Gentianales</taxon>
        <taxon>Rubiaceae</taxon>
        <taxon>Ixoroideae</taxon>
        <taxon>Gardenieae complex</taxon>
        <taxon>Bertiereae - Coffeeae clade</taxon>
        <taxon>Coffeeae</taxon>
        <taxon>Coffea</taxon>
    </lineage>
</organism>
<dbReference type="SMART" id="SM00256">
    <property type="entry name" value="FBOX"/>
    <property type="match status" value="1"/>
</dbReference>